<evidence type="ECO:0000313" key="1">
    <source>
        <dbReference type="EMBL" id="SDW25735.1"/>
    </source>
</evidence>
<protein>
    <submittedName>
        <fullName evidence="1">Uncharacterized protein</fullName>
    </submittedName>
</protein>
<dbReference type="RefSeq" id="WP_016419881.1">
    <property type="nucleotide sequence ID" value="NZ_FNND01000001.1"/>
</dbReference>
<proteinExistence type="predicted"/>
<dbReference type="EMBL" id="FNND01000001">
    <property type="protein sequence ID" value="SDW25735.1"/>
    <property type="molecule type" value="Genomic_DNA"/>
</dbReference>
<comment type="caution">
    <text evidence="1">The sequence shown here is derived from an EMBL/GenBank/DDBJ whole genome shotgun (WGS) entry which is preliminary data.</text>
</comment>
<evidence type="ECO:0000313" key="2">
    <source>
        <dbReference type="Proteomes" id="UP000182771"/>
    </source>
</evidence>
<accession>A0A1H2S2F3</accession>
<gene>
    <name evidence="1" type="ORF">SAMN05444420_101641</name>
</gene>
<reference evidence="1 2" key="1">
    <citation type="submission" date="2016-10" db="EMBL/GenBank/DDBJ databases">
        <authorList>
            <person name="Varghese N."/>
            <person name="Submissions S."/>
        </authorList>
    </citation>
    <scope>NUCLEOTIDE SEQUENCE [LARGE SCALE GENOMIC DNA]</scope>
    <source>
        <strain evidence="1 2">DSM 11449</strain>
    </source>
</reference>
<dbReference type="AlphaFoldDB" id="A0A1H2S2F3"/>
<keyword evidence="2" id="KW-1185">Reference proteome</keyword>
<sequence>MVTTIQPGVRYSFSLKNKEQVALLDSFLKALNVTLVEDKREKKEAQMSQEEYYELMKKSMESFDSSKELRGEKEILEHLNSLR</sequence>
<dbReference type="OrthoDB" id="9904390at2"/>
<dbReference type="GeneID" id="85017505"/>
<name>A0A1H2S2F3_9FLAO</name>
<organism evidence="1 2">
    <name type="scientific">Capnocytophaga granulosa</name>
    <dbReference type="NCBI Taxonomy" id="45242"/>
    <lineage>
        <taxon>Bacteria</taxon>
        <taxon>Pseudomonadati</taxon>
        <taxon>Bacteroidota</taxon>
        <taxon>Flavobacteriia</taxon>
        <taxon>Flavobacteriales</taxon>
        <taxon>Flavobacteriaceae</taxon>
        <taxon>Capnocytophaga</taxon>
    </lineage>
</organism>
<dbReference type="Proteomes" id="UP000182771">
    <property type="component" value="Unassembled WGS sequence"/>
</dbReference>